<keyword evidence="5 8" id="KW-0472">Membrane</keyword>
<feature type="transmembrane region" description="Helical" evidence="8">
    <location>
        <begin position="165"/>
        <end position="189"/>
    </location>
</feature>
<dbReference type="EMBL" id="JAGFMF010011406">
    <property type="protein sequence ID" value="KAG8523552.1"/>
    <property type="molecule type" value="Genomic_DNA"/>
</dbReference>
<evidence type="ECO:0000256" key="7">
    <source>
        <dbReference type="ARBA" id="ARBA00023224"/>
    </source>
</evidence>
<reference evidence="10" key="1">
    <citation type="journal article" date="2021" name="Evol. Appl.">
        <title>The genome of the Pyrenean desman and the effects of bottlenecks and inbreeding on the genomic landscape of an endangered species.</title>
        <authorList>
            <person name="Escoda L."/>
            <person name="Castresana J."/>
        </authorList>
    </citation>
    <scope>NUCLEOTIDE SEQUENCE</scope>
    <source>
        <strain evidence="10">IBE-C5619</strain>
    </source>
</reference>
<dbReference type="GO" id="GO:0005886">
    <property type="term" value="C:plasma membrane"/>
    <property type="evidence" value="ECO:0007669"/>
    <property type="project" value="TreeGrafter"/>
</dbReference>
<evidence type="ECO:0000259" key="9">
    <source>
        <dbReference type="PROSITE" id="PS50262"/>
    </source>
</evidence>
<gene>
    <name evidence="10" type="ORF">J0S82_012164</name>
</gene>
<evidence type="ECO:0000313" key="10">
    <source>
        <dbReference type="EMBL" id="KAG8523552.1"/>
    </source>
</evidence>
<evidence type="ECO:0000256" key="3">
    <source>
        <dbReference type="ARBA" id="ARBA00022989"/>
    </source>
</evidence>
<dbReference type="GO" id="GO:0004930">
    <property type="term" value="F:G protein-coupled receptor activity"/>
    <property type="evidence" value="ECO:0007669"/>
    <property type="project" value="UniProtKB-KW"/>
</dbReference>
<evidence type="ECO:0000256" key="4">
    <source>
        <dbReference type="ARBA" id="ARBA00023040"/>
    </source>
</evidence>
<evidence type="ECO:0000256" key="5">
    <source>
        <dbReference type="ARBA" id="ARBA00023136"/>
    </source>
</evidence>
<feature type="non-terminal residue" evidence="10">
    <location>
        <position position="449"/>
    </location>
</feature>
<keyword evidence="7" id="KW-0807">Transducer</keyword>
<dbReference type="SUPFAM" id="SSF81321">
    <property type="entry name" value="Family A G protein-coupled receptor-like"/>
    <property type="match status" value="1"/>
</dbReference>
<dbReference type="InterPro" id="IPR000276">
    <property type="entry name" value="GPCR_Rhodpsn"/>
</dbReference>
<evidence type="ECO:0000313" key="11">
    <source>
        <dbReference type="Proteomes" id="UP000700334"/>
    </source>
</evidence>
<dbReference type="CDD" id="cd00637">
    <property type="entry name" value="7tm_classA_rhodopsin-like"/>
    <property type="match status" value="1"/>
</dbReference>
<dbReference type="PROSITE" id="PS50262">
    <property type="entry name" value="G_PROTEIN_RECEP_F1_2"/>
    <property type="match status" value="1"/>
</dbReference>
<dbReference type="PANTHER" id="PTHR45695:SF37">
    <property type="entry name" value="FREE FATTY ACID RECEPTOR 4-LIKE"/>
    <property type="match status" value="1"/>
</dbReference>
<feature type="transmembrane region" description="Helical" evidence="8">
    <location>
        <begin position="54"/>
        <end position="74"/>
    </location>
</feature>
<proteinExistence type="predicted"/>
<dbReference type="Proteomes" id="UP000700334">
    <property type="component" value="Unassembled WGS sequence"/>
</dbReference>
<dbReference type="PANTHER" id="PTHR45695">
    <property type="entry name" value="LEUCOKININ RECEPTOR-RELATED"/>
    <property type="match status" value="1"/>
</dbReference>
<evidence type="ECO:0000256" key="2">
    <source>
        <dbReference type="ARBA" id="ARBA00022692"/>
    </source>
</evidence>
<dbReference type="OrthoDB" id="9880339at2759"/>
<feature type="domain" description="G-protein coupled receptors family 1 profile" evidence="9">
    <location>
        <begin position="66"/>
        <end position="409"/>
    </location>
</feature>
<feature type="transmembrane region" description="Helical" evidence="8">
    <location>
        <begin position="238"/>
        <end position="258"/>
    </location>
</feature>
<evidence type="ECO:0000256" key="8">
    <source>
        <dbReference type="SAM" id="Phobius"/>
    </source>
</evidence>
<dbReference type="Pfam" id="PF00001">
    <property type="entry name" value="7tm_1"/>
    <property type="match status" value="1"/>
</dbReference>
<evidence type="ECO:0000256" key="1">
    <source>
        <dbReference type="ARBA" id="ARBA00004141"/>
    </source>
</evidence>
<keyword evidence="4" id="KW-0297">G-protein coupled receptor</keyword>
<keyword evidence="2 8" id="KW-0812">Transmembrane</keyword>
<name>A0A8J6DVL5_GALPY</name>
<feature type="transmembrane region" description="Helical" evidence="8">
    <location>
        <begin position="354"/>
        <end position="378"/>
    </location>
</feature>
<comment type="subcellular location">
    <subcellularLocation>
        <location evidence="1">Membrane</location>
        <topology evidence="1">Multi-pass membrane protein</topology>
    </subcellularLocation>
</comment>
<dbReference type="PRINTS" id="PR00237">
    <property type="entry name" value="GPCRRHODOPSN"/>
</dbReference>
<comment type="caution">
    <text evidence="10">The sequence shown here is derived from an EMBL/GenBank/DDBJ whole genome shotgun (WGS) entry which is preliminary data.</text>
</comment>
<feature type="transmembrane region" description="Helical" evidence="8">
    <location>
        <begin position="122"/>
        <end position="144"/>
    </location>
</feature>
<evidence type="ECO:0000256" key="6">
    <source>
        <dbReference type="ARBA" id="ARBA00023170"/>
    </source>
</evidence>
<protein>
    <submittedName>
        <fullName evidence="10">Free fatty acid receptor 4</fullName>
    </submittedName>
</protein>
<dbReference type="Gene3D" id="1.20.1070.10">
    <property type="entry name" value="Rhodopsin 7-helix transmembrane proteins"/>
    <property type="match status" value="1"/>
</dbReference>
<keyword evidence="6 10" id="KW-0675">Receptor</keyword>
<feature type="transmembrane region" description="Helical" evidence="8">
    <location>
        <begin position="86"/>
        <end position="110"/>
    </location>
</feature>
<accession>A0A8J6DVL5</accession>
<dbReference type="AlphaFoldDB" id="A0A8J6DVL5"/>
<keyword evidence="3 8" id="KW-1133">Transmembrane helix</keyword>
<sequence length="449" mass="50247">RAAGRWALGMFPESAQAEGTGPPLGLEPANRTRFPFFSDIKGDHRIVLSAVETVVLVLIFAVSLLGNVCALVLVARRRRRSTTACLVLNLFCADLVFTSAIPPVLAVRWTEAWLLGQVTCHLLFYVMCLSGSVTILTLAAVSLERMVCIVRLQQGVRSPWPQARALLLTLIWSYSALAALPLCIFFHVVPQQLPGTDQVSAGRAPRKGRCSGRADREGSCKTEIQICTLIWPSIAGEISWDVSFVILNFLVPGFLIVISYSKILQVRLLGAPQLNFIQLGAYQVEQEVLGQKSPQPSHQPSPGSPHPRLLPSVTLMSGSLITKASRRRLTVNMAYSDSHQVRVSQQDFRLFRTLFLLMVSFFIMWSPIIITILLILIQNFKQDLVIWPSLFFWVVAFTFANSALNPILYNMSLFRNEWRRIFHCFWLPENGAMFTDTSVRRNDLSVISS</sequence>
<keyword evidence="11" id="KW-1185">Reference proteome</keyword>
<feature type="transmembrane region" description="Helical" evidence="8">
    <location>
        <begin position="390"/>
        <end position="411"/>
    </location>
</feature>
<dbReference type="InterPro" id="IPR017452">
    <property type="entry name" value="GPCR_Rhodpsn_7TM"/>
</dbReference>
<organism evidence="10 11">
    <name type="scientific">Galemys pyrenaicus</name>
    <name type="common">Iberian desman</name>
    <name type="synonym">Pyrenean desman</name>
    <dbReference type="NCBI Taxonomy" id="202257"/>
    <lineage>
        <taxon>Eukaryota</taxon>
        <taxon>Metazoa</taxon>
        <taxon>Chordata</taxon>
        <taxon>Craniata</taxon>
        <taxon>Vertebrata</taxon>
        <taxon>Euteleostomi</taxon>
        <taxon>Mammalia</taxon>
        <taxon>Eutheria</taxon>
        <taxon>Laurasiatheria</taxon>
        <taxon>Eulipotyphla</taxon>
        <taxon>Talpidae</taxon>
        <taxon>Galemys</taxon>
    </lineage>
</organism>